<feature type="compositionally biased region" description="Polar residues" evidence="1">
    <location>
        <begin position="369"/>
        <end position="382"/>
    </location>
</feature>
<reference evidence="2" key="1">
    <citation type="journal article" date="2021" name="Nat. Commun.">
        <title>Genetic determinants of endophytism in the Arabidopsis root mycobiome.</title>
        <authorList>
            <person name="Mesny F."/>
            <person name="Miyauchi S."/>
            <person name="Thiergart T."/>
            <person name="Pickel B."/>
            <person name="Atanasova L."/>
            <person name="Karlsson M."/>
            <person name="Huettel B."/>
            <person name="Barry K.W."/>
            <person name="Haridas S."/>
            <person name="Chen C."/>
            <person name="Bauer D."/>
            <person name="Andreopoulos W."/>
            <person name="Pangilinan J."/>
            <person name="LaButti K."/>
            <person name="Riley R."/>
            <person name="Lipzen A."/>
            <person name="Clum A."/>
            <person name="Drula E."/>
            <person name="Henrissat B."/>
            <person name="Kohler A."/>
            <person name="Grigoriev I.V."/>
            <person name="Martin F.M."/>
            <person name="Hacquard S."/>
        </authorList>
    </citation>
    <scope>NUCLEOTIDE SEQUENCE</scope>
    <source>
        <strain evidence="2">MPI-SDFR-AT-0120</strain>
    </source>
</reference>
<evidence type="ECO:0000313" key="2">
    <source>
        <dbReference type="EMBL" id="KAH7072410.1"/>
    </source>
</evidence>
<gene>
    <name evidence="2" type="ORF">FB567DRAFT_454441</name>
</gene>
<dbReference type="AlphaFoldDB" id="A0A8K0VSZ8"/>
<feature type="region of interest" description="Disordered" evidence="1">
    <location>
        <begin position="338"/>
        <end position="409"/>
    </location>
</feature>
<sequence>MEDSPILRVDDQPLKEQLKREAERQALFHQVSNDKLGIPNGYKKVEVLLLRWDESIDEFPETGGEIDRLRNIFENKFNYGCKVESIRNLHDPQIDLHDLRLSAYVAKRIVDEETRLTMTSIESVNMNSPQPPTAFWEEAEKPLRNHASADVLAILDCCFASTAALKGHNNQTRAYHLLAAASAEGYTNGPGPTSFTTALCDSLEELLDESSGQPFPLVKLWERINTKPGQGSLPWDRLERHKKTFGNIELGRLEPDAKRLQSFQNTEPEQSSLMLRFSLKQNDLNNAQISKLAVSLPAAYKDAGIEVRRMDWIRFEQREEYLKRSDLLKRAVVQKLRSSVSAKRKRRNEEAQGQTDVPKTRRRARSMRSEPSLSKQPAQHTLSVPDEVSDSGIWTPPRSVARGRSSGSD</sequence>
<protein>
    <submittedName>
        <fullName evidence="2">Uncharacterized protein</fullName>
    </submittedName>
</protein>
<keyword evidence="3" id="KW-1185">Reference proteome</keyword>
<dbReference type="EMBL" id="JAGMVJ010000023">
    <property type="protein sequence ID" value="KAH7072410.1"/>
    <property type="molecule type" value="Genomic_DNA"/>
</dbReference>
<dbReference type="Proteomes" id="UP000813461">
    <property type="component" value="Unassembled WGS sequence"/>
</dbReference>
<evidence type="ECO:0000313" key="3">
    <source>
        <dbReference type="Proteomes" id="UP000813461"/>
    </source>
</evidence>
<organism evidence="2 3">
    <name type="scientific">Paraphoma chrysanthemicola</name>
    <dbReference type="NCBI Taxonomy" id="798071"/>
    <lineage>
        <taxon>Eukaryota</taxon>
        <taxon>Fungi</taxon>
        <taxon>Dikarya</taxon>
        <taxon>Ascomycota</taxon>
        <taxon>Pezizomycotina</taxon>
        <taxon>Dothideomycetes</taxon>
        <taxon>Pleosporomycetidae</taxon>
        <taxon>Pleosporales</taxon>
        <taxon>Pleosporineae</taxon>
        <taxon>Phaeosphaeriaceae</taxon>
        <taxon>Paraphoma</taxon>
    </lineage>
</organism>
<comment type="caution">
    <text evidence="2">The sequence shown here is derived from an EMBL/GenBank/DDBJ whole genome shotgun (WGS) entry which is preliminary data.</text>
</comment>
<dbReference type="OrthoDB" id="4760831at2759"/>
<proteinExistence type="predicted"/>
<name>A0A8K0VSZ8_9PLEO</name>
<evidence type="ECO:0000256" key="1">
    <source>
        <dbReference type="SAM" id="MobiDB-lite"/>
    </source>
</evidence>
<accession>A0A8K0VSZ8</accession>